<organism evidence="1">
    <name type="scientific">Archaeoglobus fulgidus</name>
    <dbReference type="NCBI Taxonomy" id="2234"/>
    <lineage>
        <taxon>Archaea</taxon>
        <taxon>Methanobacteriati</taxon>
        <taxon>Methanobacteriota</taxon>
        <taxon>Archaeoglobi</taxon>
        <taxon>Archaeoglobales</taxon>
        <taxon>Archaeoglobaceae</taxon>
        <taxon>Archaeoglobus</taxon>
    </lineage>
</organism>
<evidence type="ECO:0000313" key="1">
    <source>
        <dbReference type="EMBL" id="HET22157.1"/>
    </source>
</evidence>
<name>A0A7C2N896_ARCFL</name>
<protein>
    <submittedName>
        <fullName evidence="1">Uncharacterized protein</fullName>
    </submittedName>
</protein>
<evidence type="ECO:0000313" key="2">
    <source>
        <dbReference type="EMBL" id="HFW32175.1"/>
    </source>
</evidence>
<sequence length="92" mass="10559">MRAEEVSKKINVEKIAVFSDEISAVGMDSEFAAELRELVDTLVPAEKFKGYLAINDEYVVFKRDGRKYILAVVEEERVKWCLRKFEEVLNGG</sequence>
<proteinExistence type="predicted"/>
<dbReference type="EMBL" id="DTLB01000023">
    <property type="protein sequence ID" value="HFW32175.1"/>
    <property type="molecule type" value="Genomic_DNA"/>
</dbReference>
<gene>
    <name evidence="1" type="ORF">ENN70_08970</name>
    <name evidence="2" type="ORF">ENW66_04385</name>
</gene>
<dbReference type="EMBL" id="DSCQ01000118">
    <property type="protein sequence ID" value="HET22157.1"/>
    <property type="molecule type" value="Genomic_DNA"/>
</dbReference>
<accession>A0A7C2N896</accession>
<dbReference type="AlphaFoldDB" id="A0A7C2N896"/>
<reference evidence="1" key="1">
    <citation type="journal article" date="2020" name="mSystems">
        <title>Genome- and Community-Level Interaction Insights into Carbon Utilization and Element Cycling Functions of Hydrothermarchaeota in Hydrothermal Sediment.</title>
        <authorList>
            <person name="Zhou Z."/>
            <person name="Liu Y."/>
            <person name="Xu W."/>
            <person name="Pan J."/>
            <person name="Luo Z.H."/>
            <person name="Li M."/>
        </authorList>
    </citation>
    <scope>NUCLEOTIDE SEQUENCE [LARGE SCALE GENOMIC DNA]</scope>
    <source>
        <strain evidence="1">SpSt-12</strain>
        <strain evidence="2">SpSt-87</strain>
    </source>
</reference>
<comment type="caution">
    <text evidence="1">The sequence shown here is derived from an EMBL/GenBank/DDBJ whole genome shotgun (WGS) entry which is preliminary data.</text>
</comment>